<feature type="binding site" evidence="3">
    <location>
        <position position="144"/>
    </location>
    <ligand>
        <name>acetyl-CoA</name>
        <dbReference type="ChEBI" id="CHEBI:57288"/>
    </ligand>
</feature>
<dbReference type="Gene3D" id="3.40.50.20">
    <property type="match status" value="1"/>
</dbReference>
<dbReference type="CDD" id="cd03360">
    <property type="entry name" value="LbH_AT_putative"/>
    <property type="match status" value="1"/>
</dbReference>
<dbReference type="KEGG" id="bban:J4G43_053385"/>
<dbReference type="EMBL" id="JAGEMI010000002">
    <property type="protein sequence ID" value="MBO1868977.1"/>
    <property type="molecule type" value="Genomic_DNA"/>
</dbReference>
<protein>
    <submittedName>
        <fullName evidence="5">Acetyltransferase</fullName>
    </submittedName>
</protein>
<sequence>MSKLKGLRVYGFGGHARSIADVASALGIQQIVFADANAGDDEMFLGFAVVKTFDDSLPHGWECFAAAGDNRKRSAQLEHIHAQGWPLATIISPTATVGVGATIGAGTFLGHHSHVGPRATIGQSCILNTGCIVEHDCVVGDFSHVSVNATLAGRSRLGSFVFLGAGATIIGRCSVPDGTVCGAGAVVTRSLAVSGTYVGVPARLAKPSYQ</sequence>
<evidence type="ECO:0000313" key="5">
    <source>
        <dbReference type="EMBL" id="MBO1868977.1"/>
    </source>
</evidence>
<evidence type="ECO:0000256" key="1">
    <source>
        <dbReference type="ARBA" id="ARBA00007274"/>
    </source>
</evidence>
<evidence type="ECO:0000313" key="7">
    <source>
        <dbReference type="Proteomes" id="UP000664702"/>
    </source>
</evidence>
<evidence type="ECO:0000313" key="6">
    <source>
        <dbReference type="EMBL" id="UEM18198.1"/>
    </source>
</evidence>
<dbReference type="PANTHER" id="PTHR43300:SF7">
    <property type="entry name" value="UDP-N-ACETYLBACILLOSAMINE N-ACETYLTRANSFERASE"/>
    <property type="match status" value="1"/>
</dbReference>
<proteinExistence type="inferred from homology"/>
<dbReference type="InterPro" id="IPR020019">
    <property type="entry name" value="AcTrfase_PglD-like"/>
</dbReference>
<name>A0A939MFI3_9BRAD</name>
<dbReference type="Pfam" id="PF17836">
    <property type="entry name" value="PglD_N"/>
    <property type="match status" value="1"/>
</dbReference>
<dbReference type="NCBIfam" id="TIGR03570">
    <property type="entry name" value="NeuD_NnaD"/>
    <property type="match status" value="1"/>
</dbReference>
<keyword evidence="6" id="KW-0614">Plasmid</keyword>
<dbReference type="EMBL" id="CP086138">
    <property type="protein sequence ID" value="UEM18198.1"/>
    <property type="molecule type" value="Genomic_DNA"/>
</dbReference>
<accession>A0A939MFI3</accession>
<feature type="active site" description="Proton acceptor" evidence="2">
    <location>
        <position position="135"/>
    </location>
</feature>
<evidence type="ECO:0000256" key="3">
    <source>
        <dbReference type="PIRSR" id="PIRSR620019-2"/>
    </source>
</evidence>
<gene>
    <name evidence="6" type="ORF">J4G43_053385</name>
    <name evidence="5" type="ORF">J4G43_51975</name>
</gene>
<dbReference type="InterPro" id="IPR041561">
    <property type="entry name" value="PglD_N"/>
</dbReference>
<dbReference type="InterPro" id="IPR011004">
    <property type="entry name" value="Trimer_LpxA-like_sf"/>
</dbReference>
<organism evidence="5">
    <name type="scientific">Bradyrhizobium barranii subsp. barranii</name>
    <dbReference type="NCBI Taxonomy" id="2823807"/>
    <lineage>
        <taxon>Bacteria</taxon>
        <taxon>Pseudomonadati</taxon>
        <taxon>Pseudomonadota</taxon>
        <taxon>Alphaproteobacteria</taxon>
        <taxon>Hyphomicrobiales</taxon>
        <taxon>Nitrobacteraceae</taxon>
        <taxon>Bradyrhizobium</taxon>
        <taxon>Bradyrhizobium barranii</taxon>
    </lineage>
</organism>
<dbReference type="PANTHER" id="PTHR43300">
    <property type="entry name" value="ACETYLTRANSFERASE"/>
    <property type="match status" value="1"/>
</dbReference>
<dbReference type="Gene3D" id="2.160.10.10">
    <property type="entry name" value="Hexapeptide repeat proteins"/>
    <property type="match status" value="1"/>
</dbReference>
<dbReference type="SUPFAM" id="SSF51161">
    <property type="entry name" value="Trimeric LpxA-like enzymes"/>
    <property type="match status" value="1"/>
</dbReference>
<comment type="similarity">
    <text evidence="1">Belongs to the transferase hexapeptide repeat family.</text>
</comment>
<reference evidence="6 7" key="2">
    <citation type="journal article" date="2022" name="Int. J. Syst. Evol. Microbiol.">
        <title>Strains of Bradyrhizobium barranii sp. nov. associated with legumes native to Canada are symbionts of soybeans and belong to different subspecies (subsp. barranii subsp. nov. and subsp. apii subsp. nov.) and symbiovars (sv. glycinearum and sv. septentrionale).</title>
        <authorList>
            <person name="Bromfield E.S.P."/>
            <person name="Cloutier S."/>
            <person name="Wasai-Hara S."/>
            <person name="Minamisawa K."/>
        </authorList>
    </citation>
    <scope>NUCLEOTIDE SEQUENCE [LARGE SCALE GENOMIC DNA]</scope>
    <source>
        <strain evidence="6 7">144S4</strain>
        <plasmid evidence="7">pBb144S4b</plasmid>
    </source>
</reference>
<evidence type="ECO:0000259" key="4">
    <source>
        <dbReference type="Pfam" id="PF17836"/>
    </source>
</evidence>
<evidence type="ECO:0000256" key="2">
    <source>
        <dbReference type="PIRSR" id="PIRSR620019-1"/>
    </source>
</evidence>
<feature type="site" description="Increases basicity of active site His" evidence="2">
    <location>
        <position position="136"/>
    </location>
</feature>
<dbReference type="Proteomes" id="UP000664702">
    <property type="component" value="Plasmid pBb144S4b"/>
</dbReference>
<dbReference type="RefSeq" id="WP_028153938.1">
    <property type="nucleotide sequence ID" value="NZ_CP086138.1"/>
</dbReference>
<reference evidence="5" key="1">
    <citation type="submission" date="2021-03" db="EMBL/GenBank/DDBJ databases">
        <title>Whole Genome Sequence of Bradyrhizobium sp. Strain 144S4.</title>
        <authorList>
            <person name="Bromfield E.S.P."/>
            <person name="Cloutier S."/>
        </authorList>
    </citation>
    <scope>NUCLEOTIDE SEQUENCE [LARGE SCALE GENOMIC DNA]</scope>
    <source>
        <strain evidence="5">144S4</strain>
    </source>
</reference>
<feature type="domain" description="PglD N-terminal" evidence="4">
    <location>
        <begin position="9"/>
        <end position="77"/>
    </location>
</feature>
<feature type="binding site" evidence="3">
    <location>
        <position position="68"/>
    </location>
    <ligand>
        <name>substrate</name>
    </ligand>
</feature>
<dbReference type="InterPro" id="IPR050179">
    <property type="entry name" value="Trans_hexapeptide_repeat"/>
</dbReference>
<dbReference type="AlphaFoldDB" id="A0A939MFI3"/>
<geneLocation type="plasmid" evidence="6 7">
    <name>pBb144S4b</name>
</geneLocation>